<accession>A0A2T0UJD0</accession>
<comment type="caution">
    <text evidence="1">The sequence shown here is derived from an EMBL/GenBank/DDBJ whole genome shotgun (WGS) entry which is preliminary data.</text>
</comment>
<dbReference type="InterPro" id="IPR019587">
    <property type="entry name" value="Polyketide_cyclase/dehydratase"/>
</dbReference>
<name>A0A2T0UJD0_9MICO</name>
<dbReference type="Pfam" id="PF10604">
    <property type="entry name" value="Polyketide_cyc2"/>
    <property type="match status" value="1"/>
</dbReference>
<evidence type="ECO:0000313" key="2">
    <source>
        <dbReference type="Proteomes" id="UP000237822"/>
    </source>
</evidence>
<dbReference type="RefSeq" id="WP_106297772.1">
    <property type="nucleotide sequence ID" value="NZ_PVTI01000014.1"/>
</dbReference>
<dbReference type="AlphaFoldDB" id="A0A2T0UJD0"/>
<dbReference type="InterPro" id="IPR023393">
    <property type="entry name" value="START-like_dom_sf"/>
</dbReference>
<keyword evidence="2" id="KW-1185">Reference proteome</keyword>
<reference evidence="1 2" key="1">
    <citation type="submission" date="2018-03" db="EMBL/GenBank/DDBJ databases">
        <title>Genomic Encyclopedia of Archaeal and Bacterial Type Strains, Phase II (KMG-II): from individual species to whole genera.</title>
        <authorList>
            <person name="Goeker M."/>
        </authorList>
    </citation>
    <scope>NUCLEOTIDE SEQUENCE [LARGE SCALE GENOMIC DNA]</scope>
    <source>
        <strain evidence="1 2">ATCC BAA-1496</strain>
    </source>
</reference>
<dbReference type="Proteomes" id="UP000237822">
    <property type="component" value="Unassembled WGS sequence"/>
</dbReference>
<sequence length="141" mass="14895">MDAVTAPSTADPADLWEVVADVTSWPAELETFTSVTLSDDSPVPSGVGARYAVRQPGLAAAVYEVTEWDPGHSFTWVARAPGVVTTATHSVTPSSTGSTLTLGLGWTGLLAPMVRLLAGGRAERMVRYEADTLARLADHRE</sequence>
<proteinExistence type="predicted"/>
<protein>
    <submittedName>
        <fullName evidence="1">Polyketide cyclase/dehydrase/lipid transport protein</fullName>
    </submittedName>
</protein>
<evidence type="ECO:0000313" key="1">
    <source>
        <dbReference type="EMBL" id="PRY58045.1"/>
    </source>
</evidence>
<organism evidence="1 2">
    <name type="scientific">Knoellia remsis</name>
    <dbReference type="NCBI Taxonomy" id="407159"/>
    <lineage>
        <taxon>Bacteria</taxon>
        <taxon>Bacillati</taxon>
        <taxon>Actinomycetota</taxon>
        <taxon>Actinomycetes</taxon>
        <taxon>Micrococcales</taxon>
        <taxon>Intrasporangiaceae</taxon>
        <taxon>Knoellia</taxon>
    </lineage>
</organism>
<dbReference type="OrthoDB" id="191189at2"/>
<dbReference type="SUPFAM" id="SSF55961">
    <property type="entry name" value="Bet v1-like"/>
    <property type="match status" value="1"/>
</dbReference>
<dbReference type="EMBL" id="PVTI01000014">
    <property type="protein sequence ID" value="PRY58045.1"/>
    <property type="molecule type" value="Genomic_DNA"/>
</dbReference>
<gene>
    <name evidence="1" type="ORF">BCF74_11476</name>
</gene>
<dbReference type="Gene3D" id="3.30.530.20">
    <property type="match status" value="1"/>
</dbReference>